<feature type="signal peptide" evidence="3">
    <location>
        <begin position="1"/>
        <end position="17"/>
    </location>
</feature>
<dbReference type="InterPro" id="IPR029058">
    <property type="entry name" value="AB_hydrolase_fold"/>
</dbReference>
<gene>
    <name evidence="5" type="ORF">B0I35DRAFT_454980</name>
</gene>
<accession>A0A8K0WKF5</accession>
<dbReference type="Pfam" id="PF00561">
    <property type="entry name" value="Abhydrolase_1"/>
    <property type="match status" value="1"/>
</dbReference>
<evidence type="ECO:0000256" key="3">
    <source>
        <dbReference type="SAM" id="SignalP"/>
    </source>
</evidence>
<protein>
    <submittedName>
        <fullName evidence="5">Alpha/Beta hydrolase protein</fullName>
    </submittedName>
</protein>
<feature type="domain" description="AB hydrolase-1" evidence="4">
    <location>
        <begin position="46"/>
        <end position="327"/>
    </location>
</feature>
<dbReference type="InterPro" id="IPR000639">
    <property type="entry name" value="Epox_hydrolase-like"/>
</dbReference>
<dbReference type="PRINTS" id="PR00412">
    <property type="entry name" value="EPOXHYDRLASE"/>
</dbReference>
<evidence type="ECO:0000313" key="5">
    <source>
        <dbReference type="EMBL" id="KAH7303967.1"/>
    </source>
</evidence>
<dbReference type="InterPro" id="IPR000073">
    <property type="entry name" value="AB_hydrolase_1"/>
</dbReference>
<dbReference type="OrthoDB" id="284184at2759"/>
<evidence type="ECO:0000256" key="1">
    <source>
        <dbReference type="ARBA" id="ARBA00022801"/>
    </source>
</evidence>
<comment type="similarity">
    <text evidence="2">Belongs to the AB hydrolase superfamily. Epoxide hydrolase family.</text>
</comment>
<sequence>MHLALAALFWFGAVAESSKLQTKNFTTSNGLRYVYDYLPPAGENATVLLLHGFPSTRYDWRHQVAALSDAGYGILNPDLIGFGDSDKPLEIEAYSRKDHADQLTELLDHEQLDVVVGAGHDWGAIVLSSMAVWHPERFSKLIYLSVGYTPPGIFVDFDAMNRQSLRQLGYMRYGYWYFFNSYDSGPLIKSHLESAFSLFFPVDNLAWGRTLSDLGVARDWLTANTTTPLAHYLTQEDKDAWMASFGQERGVDISLNMYKGIMRGVQAESEESLTDADRMMHVPVLTISGAEDMIALAEEIPTITGPWVSGNYTAKTVQAGHWLFYEAAAEVNSIMLEFLGFDHKC</sequence>
<evidence type="ECO:0000313" key="6">
    <source>
        <dbReference type="Proteomes" id="UP000813444"/>
    </source>
</evidence>
<evidence type="ECO:0000259" key="4">
    <source>
        <dbReference type="Pfam" id="PF00561"/>
    </source>
</evidence>
<evidence type="ECO:0000256" key="2">
    <source>
        <dbReference type="ARBA" id="ARBA00038334"/>
    </source>
</evidence>
<dbReference type="Proteomes" id="UP000813444">
    <property type="component" value="Unassembled WGS sequence"/>
</dbReference>
<dbReference type="EMBL" id="JAGPNK010000027">
    <property type="protein sequence ID" value="KAH7303967.1"/>
    <property type="molecule type" value="Genomic_DNA"/>
</dbReference>
<dbReference type="AlphaFoldDB" id="A0A8K0WKF5"/>
<dbReference type="PRINTS" id="PR00111">
    <property type="entry name" value="ABHYDROLASE"/>
</dbReference>
<dbReference type="GO" id="GO:0016787">
    <property type="term" value="F:hydrolase activity"/>
    <property type="evidence" value="ECO:0007669"/>
    <property type="project" value="UniProtKB-KW"/>
</dbReference>
<comment type="caution">
    <text evidence="5">The sequence shown here is derived from an EMBL/GenBank/DDBJ whole genome shotgun (WGS) entry which is preliminary data.</text>
</comment>
<keyword evidence="1 5" id="KW-0378">Hydrolase</keyword>
<organism evidence="5 6">
    <name type="scientific">Stachybotrys elegans</name>
    <dbReference type="NCBI Taxonomy" id="80388"/>
    <lineage>
        <taxon>Eukaryota</taxon>
        <taxon>Fungi</taxon>
        <taxon>Dikarya</taxon>
        <taxon>Ascomycota</taxon>
        <taxon>Pezizomycotina</taxon>
        <taxon>Sordariomycetes</taxon>
        <taxon>Hypocreomycetidae</taxon>
        <taxon>Hypocreales</taxon>
        <taxon>Stachybotryaceae</taxon>
        <taxon>Stachybotrys</taxon>
    </lineage>
</organism>
<keyword evidence="6" id="KW-1185">Reference proteome</keyword>
<keyword evidence="3" id="KW-0732">Signal</keyword>
<dbReference type="PANTHER" id="PTHR43329">
    <property type="entry name" value="EPOXIDE HYDROLASE"/>
    <property type="match status" value="1"/>
</dbReference>
<feature type="chain" id="PRO_5035458535" evidence="3">
    <location>
        <begin position="18"/>
        <end position="345"/>
    </location>
</feature>
<proteinExistence type="inferred from homology"/>
<dbReference type="Gene3D" id="3.40.50.1820">
    <property type="entry name" value="alpha/beta hydrolase"/>
    <property type="match status" value="1"/>
</dbReference>
<dbReference type="SUPFAM" id="SSF53474">
    <property type="entry name" value="alpha/beta-Hydrolases"/>
    <property type="match status" value="1"/>
</dbReference>
<name>A0A8K0WKF5_9HYPO</name>
<reference evidence="5" key="1">
    <citation type="journal article" date="2021" name="Nat. Commun.">
        <title>Genetic determinants of endophytism in the Arabidopsis root mycobiome.</title>
        <authorList>
            <person name="Mesny F."/>
            <person name="Miyauchi S."/>
            <person name="Thiergart T."/>
            <person name="Pickel B."/>
            <person name="Atanasova L."/>
            <person name="Karlsson M."/>
            <person name="Huettel B."/>
            <person name="Barry K.W."/>
            <person name="Haridas S."/>
            <person name="Chen C."/>
            <person name="Bauer D."/>
            <person name="Andreopoulos W."/>
            <person name="Pangilinan J."/>
            <person name="LaButti K."/>
            <person name="Riley R."/>
            <person name="Lipzen A."/>
            <person name="Clum A."/>
            <person name="Drula E."/>
            <person name="Henrissat B."/>
            <person name="Kohler A."/>
            <person name="Grigoriev I.V."/>
            <person name="Martin F.M."/>
            <person name="Hacquard S."/>
        </authorList>
    </citation>
    <scope>NUCLEOTIDE SEQUENCE</scope>
    <source>
        <strain evidence="5">MPI-CAGE-CH-0235</strain>
    </source>
</reference>